<name>A0AAE0LFG9_9CHLO</name>
<gene>
    <name evidence="2" type="ORF">CYMTET_8989</name>
</gene>
<protein>
    <submittedName>
        <fullName evidence="2">Uncharacterized protein</fullName>
    </submittedName>
</protein>
<proteinExistence type="predicted"/>
<sequence>MGMPHGDQAKTLPRQTVRPRCVAWVAAAIDPHWYGAAPRARITAAIIASAPGRPHPATGLRRHTPLKRHVLSACRHCALVGEAASPAHAPERAGDARCSRGESCRAGSVTRRFTPRHATQHEVPDQSEGQELVRASARGQQS</sequence>
<evidence type="ECO:0000256" key="1">
    <source>
        <dbReference type="SAM" id="MobiDB-lite"/>
    </source>
</evidence>
<keyword evidence="3" id="KW-1185">Reference proteome</keyword>
<dbReference type="EMBL" id="LGRX02002904">
    <property type="protein sequence ID" value="KAK3283308.1"/>
    <property type="molecule type" value="Genomic_DNA"/>
</dbReference>
<dbReference type="Proteomes" id="UP001190700">
    <property type="component" value="Unassembled WGS sequence"/>
</dbReference>
<evidence type="ECO:0000313" key="3">
    <source>
        <dbReference type="Proteomes" id="UP001190700"/>
    </source>
</evidence>
<accession>A0AAE0LFG9</accession>
<dbReference type="AlphaFoldDB" id="A0AAE0LFG9"/>
<organism evidence="2 3">
    <name type="scientific">Cymbomonas tetramitiformis</name>
    <dbReference type="NCBI Taxonomy" id="36881"/>
    <lineage>
        <taxon>Eukaryota</taxon>
        <taxon>Viridiplantae</taxon>
        <taxon>Chlorophyta</taxon>
        <taxon>Pyramimonadophyceae</taxon>
        <taxon>Pyramimonadales</taxon>
        <taxon>Pyramimonadaceae</taxon>
        <taxon>Cymbomonas</taxon>
    </lineage>
</organism>
<evidence type="ECO:0000313" key="2">
    <source>
        <dbReference type="EMBL" id="KAK3283308.1"/>
    </source>
</evidence>
<comment type="caution">
    <text evidence="2">The sequence shown here is derived from an EMBL/GenBank/DDBJ whole genome shotgun (WGS) entry which is preliminary data.</text>
</comment>
<feature type="compositionally biased region" description="Basic and acidic residues" evidence="1">
    <location>
        <begin position="89"/>
        <end position="103"/>
    </location>
</feature>
<feature type="region of interest" description="Disordered" evidence="1">
    <location>
        <begin position="84"/>
        <end position="142"/>
    </location>
</feature>
<reference evidence="2 3" key="1">
    <citation type="journal article" date="2015" name="Genome Biol. Evol.">
        <title>Comparative Genomics of a Bacterivorous Green Alga Reveals Evolutionary Causalities and Consequences of Phago-Mixotrophic Mode of Nutrition.</title>
        <authorList>
            <person name="Burns J.A."/>
            <person name="Paasch A."/>
            <person name="Narechania A."/>
            <person name="Kim E."/>
        </authorList>
    </citation>
    <scope>NUCLEOTIDE SEQUENCE [LARGE SCALE GENOMIC DNA]</scope>
    <source>
        <strain evidence="2 3">PLY_AMNH</strain>
    </source>
</reference>